<accession>A0ABY7E2P4</accession>
<organism evidence="1 2">
    <name type="scientific">Mya arenaria</name>
    <name type="common">Soft-shell clam</name>
    <dbReference type="NCBI Taxonomy" id="6604"/>
    <lineage>
        <taxon>Eukaryota</taxon>
        <taxon>Metazoa</taxon>
        <taxon>Spiralia</taxon>
        <taxon>Lophotrochozoa</taxon>
        <taxon>Mollusca</taxon>
        <taxon>Bivalvia</taxon>
        <taxon>Autobranchia</taxon>
        <taxon>Heteroconchia</taxon>
        <taxon>Euheterodonta</taxon>
        <taxon>Imparidentia</taxon>
        <taxon>Neoheterodontei</taxon>
        <taxon>Myida</taxon>
        <taxon>Myoidea</taxon>
        <taxon>Myidae</taxon>
        <taxon>Mya</taxon>
    </lineage>
</organism>
<evidence type="ECO:0000313" key="1">
    <source>
        <dbReference type="EMBL" id="WAR04110.1"/>
    </source>
</evidence>
<proteinExistence type="predicted"/>
<reference evidence="1" key="1">
    <citation type="submission" date="2022-11" db="EMBL/GenBank/DDBJ databases">
        <title>Centuries of genome instability and evolution in soft-shell clam transmissible cancer (bioRxiv).</title>
        <authorList>
            <person name="Hart S.F.M."/>
            <person name="Yonemitsu M.A."/>
            <person name="Giersch R.M."/>
            <person name="Beal B.F."/>
            <person name="Arriagada G."/>
            <person name="Davis B.W."/>
            <person name="Ostrander E.A."/>
            <person name="Goff S.P."/>
            <person name="Metzger M.J."/>
        </authorList>
    </citation>
    <scope>NUCLEOTIDE SEQUENCE</scope>
    <source>
        <strain evidence="1">MELC-2E11</strain>
        <tissue evidence="1">Siphon/mantle</tissue>
    </source>
</reference>
<evidence type="ECO:0000313" key="2">
    <source>
        <dbReference type="Proteomes" id="UP001164746"/>
    </source>
</evidence>
<dbReference type="EMBL" id="CP111016">
    <property type="protein sequence ID" value="WAR04110.1"/>
    <property type="molecule type" value="Genomic_DNA"/>
</dbReference>
<sequence length="71" mass="8374">MHYRTIFDIFMPLDKYLLLNGINLLNLKMLLPGKERAGSDVKLVTIICYLYKCWDIYQAVFKRREGGFVIT</sequence>
<gene>
    <name evidence="1" type="ORF">MAR_019479</name>
</gene>
<protein>
    <submittedName>
        <fullName evidence="1">Uncharacterized protein</fullName>
    </submittedName>
</protein>
<keyword evidence="2" id="KW-1185">Reference proteome</keyword>
<name>A0ABY7E2P4_MYAAR</name>
<dbReference type="Proteomes" id="UP001164746">
    <property type="component" value="Chromosome 5"/>
</dbReference>